<keyword evidence="2" id="KW-0846">Cobalamin</keyword>
<dbReference type="InterPro" id="IPR036724">
    <property type="entry name" value="Cobalamin-bd_sf"/>
</dbReference>
<dbReference type="EMBL" id="LJJB01000007">
    <property type="protein sequence ID" value="KQL49679.1"/>
    <property type="molecule type" value="Genomic_DNA"/>
</dbReference>
<name>A0ABR5NE39_BRECH</name>
<gene>
    <name evidence="7" type="ORF">AN963_08125</name>
</gene>
<evidence type="ECO:0000256" key="3">
    <source>
        <dbReference type="ARBA" id="ARBA00022723"/>
    </source>
</evidence>
<keyword evidence="8" id="KW-1185">Reference proteome</keyword>
<dbReference type="SUPFAM" id="SSF52242">
    <property type="entry name" value="Cobalamin (vitamin B12)-binding domain"/>
    <property type="match status" value="1"/>
</dbReference>
<keyword evidence="4" id="KW-0413">Isomerase</keyword>
<reference evidence="7 8" key="1">
    <citation type="submission" date="2015-09" db="EMBL/GenBank/DDBJ databases">
        <title>Genome sequencing project for genomic taxonomy and phylogenomics of Bacillus-like bacteria.</title>
        <authorList>
            <person name="Liu B."/>
            <person name="Wang J."/>
            <person name="Zhu Y."/>
            <person name="Liu G."/>
            <person name="Chen Q."/>
            <person name="Chen Z."/>
            <person name="Lan J."/>
            <person name="Che J."/>
            <person name="Ge C."/>
            <person name="Shi H."/>
            <person name="Pan Z."/>
            <person name="Liu X."/>
        </authorList>
    </citation>
    <scope>NUCLEOTIDE SEQUENCE [LARGE SCALE GENOMIC DNA]</scope>
    <source>
        <strain evidence="7 8">DSM 8552</strain>
    </source>
</reference>
<protein>
    <recommendedName>
        <fullName evidence="6">B12-binding domain-containing protein</fullName>
    </recommendedName>
</protein>
<dbReference type="NCBIfam" id="TIGR00640">
    <property type="entry name" value="acid_CoA_mut_C"/>
    <property type="match status" value="1"/>
</dbReference>
<evidence type="ECO:0000256" key="2">
    <source>
        <dbReference type="ARBA" id="ARBA00022628"/>
    </source>
</evidence>
<dbReference type="PROSITE" id="PS51332">
    <property type="entry name" value="B12_BINDING"/>
    <property type="match status" value="1"/>
</dbReference>
<comment type="cofactor">
    <cofactor evidence="1">
        <name>adenosylcob(III)alamin</name>
        <dbReference type="ChEBI" id="CHEBI:18408"/>
    </cofactor>
</comment>
<evidence type="ECO:0000256" key="1">
    <source>
        <dbReference type="ARBA" id="ARBA00001922"/>
    </source>
</evidence>
<evidence type="ECO:0000256" key="5">
    <source>
        <dbReference type="ARBA" id="ARBA00023285"/>
    </source>
</evidence>
<dbReference type="Pfam" id="PF02310">
    <property type="entry name" value="B12-binding"/>
    <property type="match status" value="1"/>
</dbReference>
<evidence type="ECO:0000313" key="7">
    <source>
        <dbReference type="EMBL" id="KQL49679.1"/>
    </source>
</evidence>
<dbReference type="Gene3D" id="3.40.50.280">
    <property type="entry name" value="Cobalamin-binding domain"/>
    <property type="match status" value="1"/>
</dbReference>
<proteinExistence type="predicted"/>
<comment type="caution">
    <text evidence="7">The sequence shown here is derived from an EMBL/GenBank/DDBJ whole genome shotgun (WGS) entry which is preliminary data.</text>
</comment>
<dbReference type="PANTHER" id="PTHR48101:SF1">
    <property type="entry name" value="METHYLMALONYL-COA MUTASE, LARGE SUBUNIT"/>
    <property type="match status" value="1"/>
</dbReference>
<accession>A0ABR5NE39</accession>
<feature type="domain" description="B12-binding" evidence="6">
    <location>
        <begin position="5"/>
        <end position="131"/>
    </location>
</feature>
<dbReference type="Proteomes" id="UP000051063">
    <property type="component" value="Unassembled WGS sequence"/>
</dbReference>
<dbReference type="InterPro" id="IPR006159">
    <property type="entry name" value="Acid_CoA_mut_C"/>
</dbReference>
<dbReference type="PANTHER" id="PTHR48101">
    <property type="entry name" value="METHYLMALONYL-COA MUTASE, MITOCHONDRIAL-RELATED"/>
    <property type="match status" value="1"/>
</dbReference>
<evidence type="ECO:0000313" key="8">
    <source>
        <dbReference type="Proteomes" id="UP000051063"/>
    </source>
</evidence>
<evidence type="ECO:0000256" key="4">
    <source>
        <dbReference type="ARBA" id="ARBA00023235"/>
    </source>
</evidence>
<dbReference type="RefSeq" id="WP_055743991.1">
    <property type="nucleotide sequence ID" value="NZ_LJJB01000007.1"/>
</dbReference>
<keyword evidence="5" id="KW-0170">Cobalt</keyword>
<dbReference type="InterPro" id="IPR006158">
    <property type="entry name" value="Cobalamin-bd"/>
</dbReference>
<evidence type="ECO:0000259" key="6">
    <source>
        <dbReference type="PROSITE" id="PS51332"/>
    </source>
</evidence>
<sequence>MKQRKIRVVMAKMGLDSHYRGAVMVSRYLVERGMDVIYIGNQLPDAIADTVAQEDAQVLGLSSLSGNHLMMVPRILQRLKEKGLQDIIVILGGVVPNEEQEQLLNAGVSRIFGTGSNLTDIADFIEEQVHL</sequence>
<organism evidence="7 8">
    <name type="scientific">Brevibacillus choshinensis</name>
    <dbReference type="NCBI Taxonomy" id="54911"/>
    <lineage>
        <taxon>Bacteria</taxon>
        <taxon>Bacillati</taxon>
        <taxon>Bacillota</taxon>
        <taxon>Bacilli</taxon>
        <taxon>Bacillales</taxon>
        <taxon>Paenibacillaceae</taxon>
        <taxon>Brevibacillus</taxon>
    </lineage>
</organism>
<keyword evidence="3" id="KW-0479">Metal-binding</keyword>